<feature type="region of interest" description="Disordered" evidence="4">
    <location>
        <begin position="1250"/>
        <end position="1274"/>
    </location>
</feature>
<dbReference type="AlphaFoldDB" id="A0AAV5A399"/>
<evidence type="ECO:0000256" key="2">
    <source>
        <dbReference type="ARBA" id="ARBA00023012"/>
    </source>
</evidence>
<evidence type="ECO:0000259" key="5">
    <source>
        <dbReference type="PROSITE" id="PS50110"/>
    </source>
</evidence>
<dbReference type="Proteomes" id="UP001050691">
    <property type="component" value="Unassembled WGS sequence"/>
</dbReference>
<feature type="compositionally biased region" description="Polar residues" evidence="4">
    <location>
        <begin position="677"/>
        <end position="696"/>
    </location>
</feature>
<feature type="modified residue" description="4-aspartylphosphate" evidence="3">
    <location>
        <position position="1000"/>
    </location>
</feature>
<comment type="caution">
    <text evidence="6">The sequence shown here is derived from an EMBL/GenBank/DDBJ whole genome shotgun (WGS) entry which is preliminary data.</text>
</comment>
<sequence length="1274" mass="139044">MSLQSSSQKSSTSSRATPTPVPRPTDLFVQDDLQPRPQRNNSKNSNKEGFEGDGNHDLSPTTNVTSPTEADTALDSPTLPRLSRAFSTPLPQQITHWQRPRRLPSNLSEPPAQAAADQHFQDLALELADSVQQAVQTLLHLSPPHIFDPAKEQFSPCTVQIPTTSLSALLTSMKNLNYISANIQTLNLPTVIDTDPSDLEDIVKDEFDIGEVLQSVGDSFSGLSSEAEVDVILHHGDAIQHVGVKGDECGISYALTHVIHQILATAQPGDSLEIGLSISGPQNIEPDPFLAPLAVPEDSPTAVEFITCTFDISHQFFPPQTLLSDNMPLSPQGSSEPLTEPSIENEELSLPLPSSNIQTRAEPSFDSIILRRLLSRIGGALRTSWIDVPDSAPPNSRRCGLVLNLERGPALSVLHQRGSPVEEDADHDITSDIPLAREPSLDELMVFAESLRGKEVAFHANSRSTFAHHLTRYLASWGVVIAHIPTDGAEEQDFLDDSFDEGIPTVIPSTSSQSLKVNDNGSISISKTENSISMIIIDDDVHALRRRLLKHRAEVMPGRKRPSLAANHRPRSSPSIRNVLLAAGVQQFQSPPAPFIPVPIIHFTSLTRYKLVKDVIQGVIFTPVSAQFLPEVIVIPKPAGPRRILAALHTAMTKPMVDPFFSPIATSPMSPGAVSPMSLNSNSSRKQTTAPLNSRNGSERTIRSNSESLTVSSSSPLSSTQETFEYFPEEAVQLGDSPASGLVIHSPDGRPGILFQPPSRSNSSRNENDHESLRPPVRHMTKSYSRKEGRGLAALPINISRAASNESNKLRLEQRASRYPDRLSPLSPYIMGDPPLSPTEYGRVVKPKTVLDPSMVEQLQDVASMSWEEATRHLAMTAMSSHGSHQIEQVTSLTQSDEPSTSHIDTVNTAVRTTSSGSEAKLTAKRSPTLSAAPKGKKSKTTTNGIVPPINVLIVEDNPINQTHYTTVLRRNSIKYEVAWNGREAVDKWRKGNFHLILMDIQMPIMDGISATKEIRRLERAEQIGEFSPAVSESSRKSLGSFDSRSSITDTSSPSQVIIVALTASSLQSDRVAALAAGCNDFLTKPVDNDWLIDKVIEWGSIKALQMWAELPPQLVSTIDRDQAVQAQSVAERLYVPSKATRTNSPEKQIEELPDVEERSPLERKNSASNLQSSDDLREGDEHLDVISESTSTAKLPQGRPRTELTPVTGETALLRYIEDSQIHTPTEGLIAPTQSTMSITSVLYDTTKTGDLTENEPSDDSNQSLLDNNLNNP</sequence>
<dbReference type="PANTHER" id="PTHR45339">
    <property type="entry name" value="HYBRID SIGNAL TRANSDUCTION HISTIDINE KINASE J"/>
    <property type="match status" value="1"/>
</dbReference>
<dbReference type="EMBL" id="BPWL01000002">
    <property type="protein sequence ID" value="GJJ07744.1"/>
    <property type="molecule type" value="Genomic_DNA"/>
</dbReference>
<feature type="region of interest" description="Disordered" evidence="4">
    <location>
        <begin position="1137"/>
        <end position="1179"/>
    </location>
</feature>
<feature type="compositionally biased region" description="Basic and acidic residues" evidence="4">
    <location>
        <begin position="45"/>
        <end position="56"/>
    </location>
</feature>
<feature type="compositionally biased region" description="Polar residues" evidence="4">
    <location>
        <begin position="85"/>
        <end position="96"/>
    </location>
</feature>
<evidence type="ECO:0000256" key="1">
    <source>
        <dbReference type="ARBA" id="ARBA00022553"/>
    </source>
</evidence>
<feature type="compositionally biased region" description="Polar residues" evidence="4">
    <location>
        <begin position="323"/>
        <end position="337"/>
    </location>
</feature>
<feature type="domain" description="Response regulatory" evidence="5">
    <location>
        <begin position="951"/>
        <end position="1100"/>
    </location>
</feature>
<dbReference type="PANTHER" id="PTHR45339:SF1">
    <property type="entry name" value="HYBRID SIGNAL TRANSDUCTION HISTIDINE KINASE J"/>
    <property type="match status" value="1"/>
</dbReference>
<keyword evidence="1 3" id="KW-0597">Phosphoprotein</keyword>
<keyword evidence="2" id="KW-0902">Two-component regulatory system</keyword>
<feature type="compositionally biased region" description="Basic and acidic residues" evidence="4">
    <location>
        <begin position="1148"/>
        <end position="1166"/>
    </location>
</feature>
<feature type="compositionally biased region" description="Low complexity" evidence="4">
    <location>
        <begin position="1"/>
        <end position="14"/>
    </location>
</feature>
<dbReference type="Gene3D" id="3.40.50.2300">
    <property type="match status" value="1"/>
</dbReference>
<feature type="region of interest" description="Disordered" evidence="4">
    <location>
        <begin position="738"/>
        <end position="787"/>
    </location>
</feature>
<feature type="compositionally biased region" description="Polar residues" evidence="4">
    <location>
        <begin position="58"/>
        <end position="69"/>
    </location>
</feature>
<dbReference type="GO" id="GO:0000156">
    <property type="term" value="F:phosphorelay response regulator activity"/>
    <property type="evidence" value="ECO:0007669"/>
    <property type="project" value="UniProtKB-ARBA"/>
</dbReference>
<name>A0AAV5A399_9AGAM</name>
<proteinExistence type="predicted"/>
<feature type="compositionally biased region" description="Low complexity" evidence="4">
    <location>
        <begin position="704"/>
        <end position="719"/>
    </location>
</feature>
<dbReference type="InterPro" id="IPR011006">
    <property type="entry name" value="CheY-like_superfamily"/>
</dbReference>
<feature type="region of interest" description="Disordered" evidence="4">
    <location>
        <begin position="1"/>
        <end position="114"/>
    </location>
</feature>
<dbReference type="PROSITE" id="PS50110">
    <property type="entry name" value="RESPONSE_REGULATORY"/>
    <property type="match status" value="1"/>
</dbReference>
<organism evidence="6 7">
    <name type="scientific">Clathrus columnatus</name>
    <dbReference type="NCBI Taxonomy" id="1419009"/>
    <lineage>
        <taxon>Eukaryota</taxon>
        <taxon>Fungi</taxon>
        <taxon>Dikarya</taxon>
        <taxon>Basidiomycota</taxon>
        <taxon>Agaricomycotina</taxon>
        <taxon>Agaricomycetes</taxon>
        <taxon>Phallomycetidae</taxon>
        <taxon>Phallales</taxon>
        <taxon>Clathraceae</taxon>
        <taxon>Clathrus</taxon>
    </lineage>
</organism>
<evidence type="ECO:0000313" key="7">
    <source>
        <dbReference type="Proteomes" id="UP001050691"/>
    </source>
</evidence>
<evidence type="ECO:0000256" key="3">
    <source>
        <dbReference type="PROSITE-ProRule" id="PRU00169"/>
    </source>
</evidence>
<dbReference type="CDD" id="cd17546">
    <property type="entry name" value="REC_hyHK_CKI1_RcsC-like"/>
    <property type="match status" value="1"/>
</dbReference>
<feature type="region of interest" description="Disordered" evidence="4">
    <location>
        <begin position="913"/>
        <end position="943"/>
    </location>
</feature>
<dbReference type="Pfam" id="PF00072">
    <property type="entry name" value="Response_reg"/>
    <property type="match status" value="1"/>
</dbReference>
<evidence type="ECO:0000256" key="4">
    <source>
        <dbReference type="SAM" id="MobiDB-lite"/>
    </source>
</evidence>
<dbReference type="SMART" id="SM00448">
    <property type="entry name" value="REC"/>
    <property type="match status" value="1"/>
</dbReference>
<evidence type="ECO:0000313" key="6">
    <source>
        <dbReference type="EMBL" id="GJJ07744.1"/>
    </source>
</evidence>
<feature type="region of interest" description="Disordered" evidence="4">
    <location>
        <begin position="1189"/>
        <end position="1208"/>
    </location>
</feature>
<reference evidence="6" key="1">
    <citation type="submission" date="2021-10" db="EMBL/GenBank/DDBJ databases">
        <title>De novo Genome Assembly of Clathrus columnatus (Basidiomycota, Fungi) Using Illumina and Nanopore Sequence Data.</title>
        <authorList>
            <person name="Ogiso-Tanaka E."/>
            <person name="Itagaki H."/>
            <person name="Hosoya T."/>
            <person name="Hosaka K."/>
        </authorList>
    </citation>
    <scope>NUCLEOTIDE SEQUENCE</scope>
    <source>
        <strain evidence="6">MO-923</strain>
    </source>
</reference>
<feature type="compositionally biased region" description="Low complexity" evidence="4">
    <location>
        <begin position="1261"/>
        <end position="1274"/>
    </location>
</feature>
<feature type="region of interest" description="Disordered" evidence="4">
    <location>
        <begin position="672"/>
        <end position="722"/>
    </location>
</feature>
<feature type="region of interest" description="Disordered" evidence="4">
    <location>
        <begin position="323"/>
        <end position="344"/>
    </location>
</feature>
<protein>
    <recommendedName>
        <fullName evidence="5">Response regulatory domain-containing protein</fullName>
    </recommendedName>
</protein>
<keyword evidence="7" id="KW-1185">Reference proteome</keyword>
<gene>
    <name evidence="6" type="ORF">Clacol_001949</name>
</gene>
<dbReference type="SUPFAM" id="SSF52172">
    <property type="entry name" value="CheY-like"/>
    <property type="match status" value="1"/>
</dbReference>
<accession>A0AAV5A399</accession>
<dbReference type="FunFam" id="3.40.50.2300:FF:000146">
    <property type="entry name" value="Putative two-component response regulator SSK1p"/>
    <property type="match status" value="1"/>
</dbReference>
<dbReference type="InterPro" id="IPR001789">
    <property type="entry name" value="Sig_transdc_resp-reg_receiver"/>
</dbReference>